<evidence type="ECO:0000313" key="2">
    <source>
        <dbReference type="EMBL" id="UXD87179.1"/>
    </source>
</evidence>
<accession>A0ABY6A9V6</accession>
<organism evidence="2 3">
    <name type="scientific">Thalassolituus hydrocarboniclasticus</name>
    <dbReference type="NCBI Taxonomy" id="2742796"/>
    <lineage>
        <taxon>Bacteria</taxon>
        <taxon>Pseudomonadati</taxon>
        <taxon>Pseudomonadota</taxon>
        <taxon>Gammaproteobacteria</taxon>
        <taxon>Oceanospirillales</taxon>
        <taxon>Oceanospirillaceae</taxon>
        <taxon>Thalassolituus</taxon>
    </lineage>
</organism>
<feature type="signal peptide" evidence="1">
    <location>
        <begin position="1"/>
        <end position="22"/>
    </location>
</feature>
<dbReference type="InterPro" id="IPR023614">
    <property type="entry name" value="Porin_dom_sf"/>
</dbReference>
<dbReference type="SUPFAM" id="SSF56935">
    <property type="entry name" value="Porins"/>
    <property type="match status" value="1"/>
</dbReference>
<dbReference type="RefSeq" id="WP_260999093.1">
    <property type="nucleotide sequence ID" value="NZ_CP054475.1"/>
</dbReference>
<dbReference type="EMBL" id="CP054475">
    <property type="protein sequence ID" value="UXD87179.1"/>
    <property type="molecule type" value="Genomic_DNA"/>
</dbReference>
<reference evidence="3" key="1">
    <citation type="submission" date="2020-06" db="EMBL/GenBank/DDBJ databases">
        <title>Thalassolituus marinus alknpb1M-1, a hydrocarbon-degrading bacterium isolated from the deep-sea overlying water using an in-situ strategy from the South China Sea basin.</title>
        <authorList>
            <person name="Dong C."/>
            <person name="Chen Y."/>
            <person name="Shao Z."/>
        </authorList>
    </citation>
    <scope>NUCLEOTIDE SEQUENCE [LARGE SCALE GENOMIC DNA]</scope>
    <source>
        <strain evidence="3">alknpb1M-1</strain>
    </source>
</reference>
<keyword evidence="3" id="KW-1185">Reference proteome</keyword>
<evidence type="ECO:0000313" key="3">
    <source>
        <dbReference type="Proteomes" id="UP001065322"/>
    </source>
</evidence>
<evidence type="ECO:0008006" key="4">
    <source>
        <dbReference type="Google" id="ProtNLM"/>
    </source>
</evidence>
<sequence>MKKVHLSLAIAAISASAVPAVASESISGGFWLNHAIDAQNESVDEVSYGDTNYEALILYIDKTDEKTGWQFSSEMRYGTGAFTDPANNNTGAHFGFHKAWVGKTFGKGELKIGKSQVPFGWATVNFWPGDELLGGYADQMDVGVKWSADLGAVNYDVAYFHVDDFGSSTETMDDGGHWGSTTTYQKTQTFVLNGAYDLAEKQKVGASYQNGKLRDLSGANADRPYVGEHNAAVVYYEGEFNNLGVKAQYMITERDLTDIGGFSGAPKIKNDRKAVTLTYSMGDYLFYVDYTNAEANTKGNTVGSADSWAPGVSYNYGPGWFYLEYVSNDGDIGEDGEVVDGDYDALYLTMDYYF</sequence>
<protein>
    <recommendedName>
        <fullName evidence="4">Porin</fullName>
    </recommendedName>
</protein>
<feature type="chain" id="PRO_5046172294" description="Porin" evidence="1">
    <location>
        <begin position="23"/>
        <end position="354"/>
    </location>
</feature>
<keyword evidence="1" id="KW-0732">Signal</keyword>
<dbReference type="Gene3D" id="2.40.160.10">
    <property type="entry name" value="Porin"/>
    <property type="match status" value="1"/>
</dbReference>
<dbReference type="Proteomes" id="UP001065322">
    <property type="component" value="Chromosome"/>
</dbReference>
<gene>
    <name evidence="2" type="ORF">HUF19_06890</name>
</gene>
<evidence type="ECO:0000256" key="1">
    <source>
        <dbReference type="SAM" id="SignalP"/>
    </source>
</evidence>
<name>A0ABY6A9V6_9GAMM</name>
<proteinExistence type="predicted"/>